<dbReference type="InterPro" id="IPR030482">
    <property type="entry name" value="PDRG1"/>
</dbReference>
<dbReference type="PANTHER" id="PTHR21162">
    <property type="entry name" value="P53 AND DNA DAMAGE-REGULATED PROTEIN"/>
    <property type="match status" value="1"/>
</dbReference>
<evidence type="ECO:0000313" key="4">
    <source>
        <dbReference type="EMBL" id="RKP38884.1"/>
    </source>
</evidence>
<dbReference type="STRING" id="215637.A0A4P9ZYQ7"/>
<dbReference type="OrthoDB" id="20282at2759"/>
<protein>
    <submittedName>
        <fullName evidence="4">Uncharacterized protein</fullName>
    </submittedName>
</protein>
<dbReference type="PANTHER" id="PTHR21162:SF0">
    <property type="entry name" value="P53 AND DNA DAMAGE-REGULATED PROTEIN 1"/>
    <property type="match status" value="1"/>
</dbReference>
<dbReference type="AlphaFoldDB" id="A0A4P9ZYQ7"/>
<name>A0A4P9ZYQ7_9FUNG</name>
<sequence length="135" mass="15679">MDFIDEQTEKELIGESILIDRQLSIDYDRRRNSNREALRSIQKGGAKETKSWMSLGDIFIKLPHPTAQELIQEDQKKIDAEISEIRDRIRENTQKLEKLDAAESRNRKQGTFLSGYNLKPISSQELYNIGEPSNR</sequence>
<evidence type="ECO:0000256" key="2">
    <source>
        <dbReference type="ARBA" id="ARBA00022490"/>
    </source>
</evidence>
<dbReference type="GO" id="GO:0005737">
    <property type="term" value="C:cytoplasm"/>
    <property type="evidence" value="ECO:0007669"/>
    <property type="project" value="UniProtKB-SubCell"/>
</dbReference>
<evidence type="ECO:0000313" key="5">
    <source>
        <dbReference type="Proteomes" id="UP000268162"/>
    </source>
</evidence>
<evidence type="ECO:0000256" key="1">
    <source>
        <dbReference type="ARBA" id="ARBA00004496"/>
    </source>
</evidence>
<dbReference type="CDD" id="cd22860">
    <property type="entry name" value="PDRG1"/>
    <property type="match status" value="1"/>
</dbReference>
<reference evidence="5" key="1">
    <citation type="journal article" date="2018" name="Nat. Microbiol.">
        <title>Leveraging single-cell genomics to expand the fungal tree of life.</title>
        <authorList>
            <person name="Ahrendt S.R."/>
            <person name="Quandt C.A."/>
            <person name="Ciobanu D."/>
            <person name="Clum A."/>
            <person name="Salamov A."/>
            <person name="Andreopoulos B."/>
            <person name="Cheng J.F."/>
            <person name="Woyke T."/>
            <person name="Pelin A."/>
            <person name="Henrissat B."/>
            <person name="Reynolds N.K."/>
            <person name="Benny G.L."/>
            <person name="Smith M.E."/>
            <person name="James T.Y."/>
            <person name="Grigoriev I.V."/>
        </authorList>
    </citation>
    <scope>NUCLEOTIDE SEQUENCE [LARGE SCALE GENOMIC DNA]</scope>
    <source>
        <strain evidence="5">RSA 468</strain>
    </source>
</reference>
<gene>
    <name evidence="4" type="ORF">BJ085DRAFT_40836</name>
</gene>
<proteinExistence type="predicted"/>
<dbReference type="SUPFAM" id="SSF46579">
    <property type="entry name" value="Prefoldin"/>
    <property type="match status" value="1"/>
</dbReference>
<evidence type="ECO:0000256" key="3">
    <source>
        <dbReference type="ARBA" id="ARBA00023186"/>
    </source>
</evidence>
<organism evidence="4 5">
    <name type="scientific">Dimargaris cristalligena</name>
    <dbReference type="NCBI Taxonomy" id="215637"/>
    <lineage>
        <taxon>Eukaryota</taxon>
        <taxon>Fungi</taxon>
        <taxon>Fungi incertae sedis</taxon>
        <taxon>Zoopagomycota</taxon>
        <taxon>Kickxellomycotina</taxon>
        <taxon>Dimargaritomycetes</taxon>
        <taxon>Dimargaritales</taxon>
        <taxon>Dimargaritaceae</taxon>
        <taxon>Dimargaris</taxon>
    </lineage>
</organism>
<dbReference type="Proteomes" id="UP000268162">
    <property type="component" value="Unassembled WGS sequence"/>
</dbReference>
<keyword evidence="3" id="KW-0143">Chaperone</keyword>
<keyword evidence="2" id="KW-0963">Cytoplasm</keyword>
<keyword evidence="5" id="KW-1185">Reference proteome</keyword>
<dbReference type="EMBL" id="ML002320">
    <property type="protein sequence ID" value="RKP38884.1"/>
    <property type="molecule type" value="Genomic_DNA"/>
</dbReference>
<accession>A0A4P9ZYQ7</accession>
<comment type="subcellular location">
    <subcellularLocation>
        <location evidence="1">Cytoplasm</location>
    </subcellularLocation>
</comment>